<dbReference type="EMBL" id="JAXLQG010000013">
    <property type="protein sequence ID" value="KAK5533338.1"/>
    <property type="molecule type" value="Genomic_DNA"/>
</dbReference>
<keyword evidence="3" id="KW-1185">Reference proteome</keyword>
<feature type="region of interest" description="Disordered" evidence="1">
    <location>
        <begin position="82"/>
        <end position="124"/>
    </location>
</feature>
<proteinExistence type="predicted"/>
<protein>
    <submittedName>
        <fullName evidence="2">Uncharacterized protein</fullName>
    </submittedName>
</protein>
<sequence length="419" mass="47387">MLNRLLDLIHSSEDGVRNRLKEDVHIQNLSQRLGFEAPEAPVTQSFLTEHGSWSSSQVWEGSQEGIRDMIQTGELTRRHALLPQESDTTTSDRHPSTDAVSSKGSSTGQFDAQTHSSAGVQSPMDFDPRDQYRIFCSNYHPIPSVKSITVFGSAPSDLTQQIGSHHAGQPKIDLHIPEYLVQPAIFEEERCPLAAVYTDFRDYGRRRLAEGTPAETVLGAPEVCLNLLFRGRRPNDLHTPSTWACQYMRLLKDFDIYVSLAFVFTFSRFMRWAIAPSEESYALLPEAMRPTPLQRLVPHHPGVDLAIFPEMRDGLVYDMRDYIVAIQTFGCSVNWPYGLDAAIDYDPETELVTVADTFANHVCNLANWSVSQKFVDVFPELRGYYHIVDQDTLPRSEVNIEEFFKDHGMTPSLSRSSAW</sequence>
<dbReference type="InterPro" id="IPR021833">
    <property type="entry name" value="DUF3425"/>
</dbReference>
<comment type="caution">
    <text evidence="2">The sequence shown here is derived from an EMBL/GenBank/DDBJ whole genome shotgun (WGS) entry which is preliminary data.</text>
</comment>
<organism evidence="2 3">
    <name type="scientific">Vermiconidia calcicola</name>
    <dbReference type="NCBI Taxonomy" id="1690605"/>
    <lineage>
        <taxon>Eukaryota</taxon>
        <taxon>Fungi</taxon>
        <taxon>Dikarya</taxon>
        <taxon>Ascomycota</taxon>
        <taxon>Pezizomycotina</taxon>
        <taxon>Dothideomycetes</taxon>
        <taxon>Dothideomycetidae</taxon>
        <taxon>Mycosphaerellales</taxon>
        <taxon>Extremaceae</taxon>
        <taxon>Vermiconidia</taxon>
    </lineage>
</organism>
<name>A0AAV9Q3L4_9PEZI</name>
<dbReference type="PANTHER" id="PTHR37012">
    <property type="entry name" value="B-ZIP TRANSCRIPTION FACTOR (EUROFUNG)-RELATED"/>
    <property type="match status" value="1"/>
</dbReference>
<dbReference type="Pfam" id="PF11905">
    <property type="entry name" value="DUF3425"/>
    <property type="match status" value="1"/>
</dbReference>
<accession>A0AAV9Q3L4</accession>
<dbReference type="PANTHER" id="PTHR37012:SF2">
    <property type="entry name" value="BZIP DOMAIN-CONTAINING PROTEIN-RELATED"/>
    <property type="match status" value="1"/>
</dbReference>
<evidence type="ECO:0000256" key="1">
    <source>
        <dbReference type="SAM" id="MobiDB-lite"/>
    </source>
</evidence>
<gene>
    <name evidence="2" type="ORF">LTR25_007203</name>
</gene>
<feature type="compositionally biased region" description="Polar residues" evidence="1">
    <location>
        <begin position="98"/>
        <end position="120"/>
    </location>
</feature>
<dbReference type="Proteomes" id="UP001345827">
    <property type="component" value="Unassembled WGS sequence"/>
</dbReference>
<evidence type="ECO:0000313" key="2">
    <source>
        <dbReference type="EMBL" id="KAK5533338.1"/>
    </source>
</evidence>
<reference evidence="2 3" key="1">
    <citation type="submission" date="2023-06" db="EMBL/GenBank/DDBJ databases">
        <title>Black Yeasts Isolated from many extreme environments.</title>
        <authorList>
            <person name="Coleine C."/>
            <person name="Stajich J.E."/>
            <person name="Selbmann L."/>
        </authorList>
    </citation>
    <scope>NUCLEOTIDE SEQUENCE [LARGE SCALE GENOMIC DNA]</scope>
    <source>
        <strain evidence="2 3">CCFEE 5887</strain>
    </source>
</reference>
<dbReference type="AlphaFoldDB" id="A0AAV9Q3L4"/>
<evidence type="ECO:0000313" key="3">
    <source>
        <dbReference type="Proteomes" id="UP001345827"/>
    </source>
</evidence>